<dbReference type="AlphaFoldDB" id="A0A7G8BD03"/>
<reference evidence="1 2" key="1">
    <citation type="submission" date="2020-08" db="EMBL/GenBank/DDBJ databases">
        <title>Edaphobacter telluris sp. nov. and Acidobacterium dinghuensis sp. nov., two acidobacteria isolated from forest soil.</title>
        <authorList>
            <person name="Fu J."/>
            <person name="Qiu L."/>
        </authorList>
    </citation>
    <scope>NUCLEOTIDE SEQUENCE [LARGE SCALE GENOMIC DNA]</scope>
    <source>
        <strain evidence="1">4Y35</strain>
    </source>
</reference>
<organism evidence="1 2">
    <name type="scientific">Alloacidobacterium dinghuense</name>
    <dbReference type="NCBI Taxonomy" id="2763107"/>
    <lineage>
        <taxon>Bacteria</taxon>
        <taxon>Pseudomonadati</taxon>
        <taxon>Acidobacteriota</taxon>
        <taxon>Terriglobia</taxon>
        <taxon>Terriglobales</taxon>
        <taxon>Acidobacteriaceae</taxon>
        <taxon>Alloacidobacterium</taxon>
    </lineage>
</organism>
<dbReference type="KEGG" id="adin:H7849_14765"/>
<protein>
    <submittedName>
        <fullName evidence="1">Uncharacterized protein</fullName>
    </submittedName>
</protein>
<sequence>MKNRSSRLRTFLLLGGVLYLCGLSFIVGRSSAEIGKPTVHMTHQMNELDRLQQETAKQK</sequence>
<keyword evidence="2" id="KW-1185">Reference proteome</keyword>
<gene>
    <name evidence="1" type="ORF">H7849_14765</name>
</gene>
<dbReference type="Proteomes" id="UP000515312">
    <property type="component" value="Chromosome"/>
</dbReference>
<dbReference type="RefSeq" id="WP_186740306.1">
    <property type="nucleotide sequence ID" value="NZ_CP060394.1"/>
</dbReference>
<evidence type="ECO:0000313" key="2">
    <source>
        <dbReference type="Proteomes" id="UP000515312"/>
    </source>
</evidence>
<evidence type="ECO:0000313" key="1">
    <source>
        <dbReference type="EMBL" id="QNI30423.1"/>
    </source>
</evidence>
<dbReference type="EMBL" id="CP060394">
    <property type="protein sequence ID" value="QNI30423.1"/>
    <property type="molecule type" value="Genomic_DNA"/>
</dbReference>
<accession>A0A7G8BD03</accession>
<name>A0A7G8BD03_9BACT</name>
<proteinExistence type="predicted"/>